<evidence type="ECO:0000259" key="7">
    <source>
        <dbReference type="Pfam" id="PF01336"/>
    </source>
</evidence>
<feature type="region of interest" description="Disordered" evidence="6">
    <location>
        <begin position="1"/>
        <end position="36"/>
    </location>
</feature>
<comment type="caution">
    <text evidence="9">The sequence shown here is derived from an EMBL/GenBank/DDBJ whole genome shotgun (WGS) entry which is preliminary data.</text>
</comment>
<gene>
    <name evidence="9" type="ORF">KVV02_005286</name>
</gene>
<dbReference type="GO" id="GO:0000724">
    <property type="term" value="P:double-strand break repair via homologous recombination"/>
    <property type="evidence" value="ECO:0007669"/>
    <property type="project" value="TreeGrafter"/>
</dbReference>
<evidence type="ECO:0000256" key="1">
    <source>
        <dbReference type="ARBA" id="ARBA00004123"/>
    </source>
</evidence>
<keyword evidence="4" id="KW-0238">DNA-binding</keyword>
<keyword evidence="3" id="KW-0235">DNA replication</keyword>
<evidence type="ECO:0000259" key="8">
    <source>
        <dbReference type="Pfam" id="PF08784"/>
    </source>
</evidence>
<evidence type="ECO:0000256" key="6">
    <source>
        <dbReference type="SAM" id="MobiDB-lite"/>
    </source>
</evidence>
<evidence type="ECO:0000256" key="2">
    <source>
        <dbReference type="ARBA" id="ARBA00007815"/>
    </source>
</evidence>
<dbReference type="GO" id="GO:0035861">
    <property type="term" value="C:site of double-strand break"/>
    <property type="evidence" value="ECO:0007669"/>
    <property type="project" value="TreeGrafter"/>
</dbReference>
<dbReference type="InterPro" id="IPR004365">
    <property type="entry name" value="NA-bd_OB_tRNA"/>
</dbReference>
<dbReference type="Proteomes" id="UP000717515">
    <property type="component" value="Unassembled WGS sequence"/>
</dbReference>
<dbReference type="GO" id="GO:0006289">
    <property type="term" value="P:nucleotide-excision repair"/>
    <property type="evidence" value="ECO:0007669"/>
    <property type="project" value="TreeGrafter"/>
</dbReference>
<dbReference type="Gene3D" id="2.40.50.140">
    <property type="entry name" value="Nucleic acid-binding proteins"/>
    <property type="match status" value="1"/>
</dbReference>
<dbReference type="Pfam" id="PF01336">
    <property type="entry name" value="tRNA_anti-codon"/>
    <property type="match status" value="1"/>
</dbReference>
<evidence type="ECO:0000256" key="3">
    <source>
        <dbReference type="ARBA" id="ARBA00022705"/>
    </source>
</evidence>
<dbReference type="InterPro" id="IPR012340">
    <property type="entry name" value="NA-bd_OB-fold"/>
</dbReference>
<dbReference type="EMBL" id="JAIFTL010000149">
    <property type="protein sequence ID" value="KAG9322403.1"/>
    <property type="molecule type" value="Genomic_DNA"/>
</dbReference>
<dbReference type="CDD" id="cd04478">
    <property type="entry name" value="RPA2_DBD_D"/>
    <property type="match status" value="1"/>
</dbReference>
<dbReference type="GO" id="GO:0006260">
    <property type="term" value="P:DNA replication"/>
    <property type="evidence" value="ECO:0007669"/>
    <property type="project" value="UniProtKB-KW"/>
</dbReference>
<dbReference type="Pfam" id="PF08784">
    <property type="entry name" value="RPA_C"/>
    <property type="match status" value="1"/>
</dbReference>
<comment type="subcellular location">
    <subcellularLocation>
        <location evidence="1">Nucleus</location>
    </subcellularLocation>
</comment>
<organism evidence="9 10">
    <name type="scientific">Mortierella alpina</name>
    <name type="common">Oleaginous fungus</name>
    <name type="synonym">Mortierella renispora</name>
    <dbReference type="NCBI Taxonomy" id="64518"/>
    <lineage>
        <taxon>Eukaryota</taxon>
        <taxon>Fungi</taxon>
        <taxon>Fungi incertae sedis</taxon>
        <taxon>Mucoromycota</taxon>
        <taxon>Mortierellomycotina</taxon>
        <taxon>Mortierellomycetes</taxon>
        <taxon>Mortierellales</taxon>
        <taxon>Mortierellaceae</taxon>
        <taxon>Mortierella</taxon>
    </lineage>
</organism>
<dbReference type="GO" id="GO:0000781">
    <property type="term" value="C:chromosome, telomeric region"/>
    <property type="evidence" value="ECO:0007669"/>
    <property type="project" value="TreeGrafter"/>
</dbReference>
<dbReference type="PANTHER" id="PTHR13989:SF16">
    <property type="entry name" value="REPLICATION PROTEIN A2"/>
    <property type="match status" value="1"/>
</dbReference>
<dbReference type="InterPro" id="IPR040260">
    <property type="entry name" value="RFA2-like"/>
</dbReference>
<evidence type="ECO:0000313" key="10">
    <source>
        <dbReference type="Proteomes" id="UP000717515"/>
    </source>
</evidence>
<dbReference type="GO" id="GO:0005662">
    <property type="term" value="C:DNA replication factor A complex"/>
    <property type="evidence" value="ECO:0007669"/>
    <property type="project" value="TreeGrafter"/>
</dbReference>
<proteinExistence type="inferred from homology"/>
<dbReference type="PIRSF" id="PIRSF036949">
    <property type="entry name" value="RPA32"/>
    <property type="match status" value="1"/>
</dbReference>
<dbReference type="Gene3D" id="1.10.10.10">
    <property type="entry name" value="Winged helix-like DNA-binding domain superfamily/Winged helix DNA-binding domain"/>
    <property type="match status" value="1"/>
</dbReference>
<dbReference type="GO" id="GO:0003697">
    <property type="term" value="F:single-stranded DNA binding"/>
    <property type="evidence" value="ECO:0007669"/>
    <property type="project" value="TreeGrafter"/>
</dbReference>
<dbReference type="InterPro" id="IPR014892">
    <property type="entry name" value="RPA_C"/>
</dbReference>
<evidence type="ECO:0008006" key="11">
    <source>
        <dbReference type="Google" id="ProtNLM"/>
    </source>
</evidence>
<dbReference type="PANTHER" id="PTHR13989">
    <property type="entry name" value="REPLICATION PROTEIN A-RELATED"/>
    <property type="match status" value="1"/>
</dbReference>
<keyword evidence="5" id="KW-0539">Nucleus</keyword>
<feature type="compositionally biased region" description="Polar residues" evidence="6">
    <location>
        <begin position="1"/>
        <end position="21"/>
    </location>
</feature>
<evidence type="ECO:0000256" key="5">
    <source>
        <dbReference type="ARBA" id="ARBA00023242"/>
    </source>
</evidence>
<dbReference type="InterPro" id="IPR014646">
    <property type="entry name" value="Rfa2/RPA32"/>
</dbReference>
<dbReference type="SUPFAM" id="SSF50249">
    <property type="entry name" value="Nucleic acid-binding proteins"/>
    <property type="match status" value="1"/>
</dbReference>
<dbReference type="AlphaFoldDB" id="A0A9P8CVV4"/>
<comment type="similarity">
    <text evidence="2">Belongs to the replication factor A protein 2 family.</text>
</comment>
<reference evidence="9" key="1">
    <citation type="submission" date="2021-07" db="EMBL/GenBank/DDBJ databases">
        <title>Draft genome of Mortierella alpina, strain LL118, isolated from an aspen leaf litter sample.</title>
        <authorList>
            <person name="Yang S."/>
            <person name="Vinatzer B.A."/>
        </authorList>
    </citation>
    <scope>NUCLEOTIDE SEQUENCE</scope>
    <source>
        <strain evidence="9">LL118</strain>
    </source>
</reference>
<evidence type="ECO:0000313" key="9">
    <source>
        <dbReference type="EMBL" id="KAG9322403.1"/>
    </source>
</evidence>
<feature type="domain" description="Replication protein A C-terminal" evidence="8">
    <location>
        <begin position="156"/>
        <end position="262"/>
    </location>
</feature>
<feature type="domain" description="OB" evidence="7">
    <location>
        <begin position="66"/>
        <end position="137"/>
    </location>
</feature>
<accession>A0A9P8CVV4</accession>
<dbReference type="InterPro" id="IPR036388">
    <property type="entry name" value="WH-like_DNA-bd_sf"/>
</dbReference>
<sequence>MSNYNRGYNSSQGQGFVQDSFGSDGGAPKKNANHTLRPVTIKQLQTVAQTHSDGDFKIDGHDLGQITFIGVVRTINRQSTQHIFQVEDGTGTIDARTFSSVEDDAESNSITEGTYVRIVGILRSYNERFSVNLHSIRSIQDFNELTYHLLETTFVHVSFTKSKAGSIGGSASSGGAHNTFGAHSMSSAAVPGGAGGAIGGGDIPQQIVEMINNHPLKAAGSGIPRRDIQSRFTSAVGSVQGVNDILETMVADGFLYTTEDDDHFHTVY</sequence>
<evidence type="ECO:0000256" key="4">
    <source>
        <dbReference type="ARBA" id="ARBA00023125"/>
    </source>
</evidence>
<protein>
    <recommendedName>
        <fullName evidence="11">Replication factor A protein 2</fullName>
    </recommendedName>
</protein>
<name>A0A9P8CVV4_MORAP</name>